<organism evidence="1 2">
    <name type="scientific">Sphaerodactylus townsendi</name>
    <dbReference type="NCBI Taxonomy" id="933632"/>
    <lineage>
        <taxon>Eukaryota</taxon>
        <taxon>Metazoa</taxon>
        <taxon>Chordata</taxon>
        <taxon>Craniata</taxon>
        <taxon>Vertebrata</taxon>
        <taxon>Euteleostomi</taxon>
        <taxon>Lepidosauria</taxon>
        <taxon>Squamata</taxon>
        <taxon>Bifurcata</taxon>
        <taxon>Gekkota</taxon>
        <taxon>Sphaerodactylidae</taxon>
        <taxon>Sphaerodactylus</taxon>
    </lineage>
</organism>
<comment type="caution">
    <text evidence="1">The sequence shown here is derived from an EMBL/GenBank/DDBJ whole genome shotgun (WGS) entry which is preliminary data.</text>
</comment>
<accession>A0ACB8GD23</accession>
<keyword evidence="2" id="KW-1185">Reference proteome</keyword>
<sequence length="135" mass="15975">MKPWLYLSEQWLQIHWRIGPLVCGSELLREFPDLNKKVLDYLLRLEKAVAFMTDIPVIPKMLQKIKQEKEEVICVDPRWPWISSLVTLSTQPPWKLPVVPNVLMQNVQFHIWTLIVLSNFLEIELAQDFSKVVHM</sequence>
<proteinExistence type="predicted"/>
<evidence type="ECO:0000313" key="1">
    <source>
        <dbReference type="EMBL" id="KAH8017668.1"/>
    </source>
</evidence>
<evidence type="ECO:0000313" key="2">
    <source>
        <dbReference type="Proteomes" id="UP000827872"/>
    </source>
</evidence>
<name>A0ACB8GD23_9SAUR</name>
<dbReference type="EMBL" id="CM037614">
    <property type="protein sequence ID" value="KAH8017668.1"/>
    <property type="molecule type" value="Genomic_DNA"/>
</dbReference>
<protein>
    <submittedName>
        <fullName evidence="1">Uncharacterized protein</fullName>
    </submittedName>
</protein>
<dbReference type="Proteomes" id="UP000827872">
    <property type="component" value="Linkage Group LG01"/>
</dbReference>
<gene>
    <name evidence="1" type="ORF">K3G42_031704</name>
</gene>
<reference evidence="1" key="1">
    <citation type="submission" date="2021-08" db="EMBL/GenBank/DDBJ databases">
        <title>The first chromosome-level gecko genome reveals the dynamic sex chromosomes of Neotropical dwarf geckos (Sphaerodactylidae: Sphaerodactylus).</title>
        <authorList>
            <person name="Pinto B.J."/>
            <person name="Keating S.E."/>
            <person name="Gamble T."/>
        </authorList>
    </citation>
    <scope>NUCLEOTIDE SEQUENCE</scope>
    <source>
        <strain evidence="1">TG3544</strain>
    </source>
</reference>